<evidence type="ECO:0000256" key="3">
    <source>
        <dbReference type="ARBA" id="ARBA00004637"/>
    </source>
</evidence>
<dbReference type="VEuPathDB" id="VectorBase:LDEU002716"/>
<proteinExistence type="inferred from homology"/>
<evidence type="ECO:0000256" key="7">
    <source>
        <dbReference type="ARBA" id="ARBA00022792"/>
    </source>
</evidence>
<evidence type="ECO:0000313" key="14">
    <source>
        <dbReference type="Proteomes" id="UP000288716"/>
    </source>
</evidence>
<dbReference type="STRING" id="299467.A0A443SPB0"/>
<keyword evidence="7" id="KW-0999">Mitochondrion inner membrane</keyword>
<evidence type="ECO:0000313" key="13">
    <source>
        <dbReference type="EMBL" id="RWS29325.1"/>
    </source>
</evidence>
<dbReference type="PANTHER" id="PTHR21268:SF2">
    <property type="entry name" value="NADH DEHYDROGENASE [UBIQUINONE] IRON-SULFUR PROTEIN 5"/>
    <property type="match status" value="1"/>
</dbReference>
<organism evidence="13 14">
    <name type="scientific">Leptotrombidium deliense</name>
    <dbReference type="NCBI Taxonomy" id="299467"/>
    <lineage>
        <taxon>Eukaryota</taxon>
        <taxon>Metazoa</taxon>
        <taxon>Ecdysozoa</taxon>
        <taxon>Arthropoda</taxon>
        <taxon>Chelicerata</taxon>
        <taxon>Arachnida</taxon>
        <taxon>Acari</taxon>
        <taxon>Acariformes</taxon>
        <taxon>Trombidiformes</taxon>
        <taxon>Prostigmata</taxon>
        <taxon>Anystina</taxon>
        <taxon>Parasitengona</taxon>
        <taxon>Trombiculoidea</taxon>
        <taxon>Trombiculidae</taxon>
        <taxon>Leptotrombidium</taxon>
    </lineage>
</organism>
<comment type="subcellular location">
    <subcellularLocation>
        <location evidence="3">Mitochondrion inner membrane</location>
        <topology evidence="3">Peripheral membrane protein</topology>
    </subcellularLocation>
    <subcellularLocation>
        <location evidence="2">Mitochondrion intermembrane space</location>
    </subcellularLocation>
</comment>
<keyword evidence="11 12" id="KW-1015">Disulfide bond</keyword>
<dbReference type="GO" id="GO:0005743">
    <property type="term" value="C:mitochondrial inner membrane"/>
    <property type="evidence" value="ECO:0007669"/>
    <property type="project" value="UniProtKB-SubCell"/>
</dbReference>
<evidence type="ECO:0000256" key="4">
    <source>
        <dbReference type="ARBA" id="ARBA00007372"/>
    </source>
</evidence>
<evidence type="ECO:0000256" key="12">
    <source>
        <dbReference type="PIRSR" id="PIRSR619342-50"/>
    </source>
</evidence>
<dbReference type="GO" id="GO:0005758">
    <property type="term" value="C:mitochondrial intermembrane space"/>
    <property type="evidence" value="ECO:0007669"/>
    <property type="project" value="UniProtKB-SubCell"/>
</dbReference>
<gene>
    <name evidence="13" type="ORF">B4U80_00412</name>
</gene>
<evidence type="ECO:0000256" key="8">
    <source>
        <dbReference type="ARBA" id="ARBA00022982"/>
    </source>
</evidence>
<keyword evidence="14" id="KW-1185">Reference proteome</keyword>
<evidence type="ECO:0000256" key="2">
    <source>
        <dbReference type="ARBA" id="ARBA00004569"/>
    </source>
</evidence>
<feature type="disulfide bond" evidence="12">
    <location>
        <begin position="29"/>
        <end position="62"/>
    </location>
</feature>
<accession>A0A443SPB0</accession>
<comment type="similarity">
    <text evidence="4">Belongs to the complex I NDUFS5 subunit family.</text>
</comment>
<dbReference type="OrthoDB" id="9992197at2759"/>
<keyword evidence="8" id="KW-0249">Electron transport</keyword>
<keyword evidence="9" id="KW-0496">Mitochondrion</keyword>
<keyword evidence="6" id="KW-0679">Respiratory chain</keyword>
<reference evidence="13 14" key="1">
    <citation type="journal article" date="2018" name="Gigascience">
        <title>Genomes of trombidid mites reveal novel predicted allergens and laterally-transferred genes associated with secondary metabolism.</title>
        <authorList>
            <person name="Dong X."/>
            <person name="Chaisiri K."/>
            <person name="Xia D."/>
            <person name="Armstrong S.D."/>
            <person name="Fang Y."/>
            <person name="Donnelly M.J."/>
            <person name="Kadowaki T."/>
            <person name="McGarry J.W."/>
            <person name="Darby A.C."/>
            <person name="Makepeace B.L."/>
        </authorList>
    </citation>
    <scope>NUCLEOTIDE SEQUENCE [LARGE SCALE GENOMIC DNA]</scope>
    <source>
        <strain evidence="13">UoL-UT</strain>
    </source>
</reference>
<protein>
    <submittedName>
        <fullName evidence="13">Uncharacterized protein</fullName>
    </submittedName>
</protein>
<dbReference type="InterPro" id="IPR019342">
    <property type="entry name" value="NADH_UbQ_OxRdtase_FeS-su5"/>
</dbReference>
<evidence type="ECO:0000256" key="1">
    <source>
        <dbReference type="ARBA" id="ARBA00003195"/>
    </source>
</evidence>
<evidence type="ECO:0000256" key="9">
    <source>
        <dbReference type="ARBA" id="ARBA00023128"/>
    </source>
</evidence>
<dbReference type="Pfam" id="PF10200">
    <property type="entry name" value="Ndufs5"/>
    <property type="match status" value="1"/>
</dbReference>
<comment type="function">
    <text evidence="1">Accessory subunit of the mitochondrial membrane respiratory chain NADH dehydrogenase (Complex I), that is believed not to be involved in catalysis. Complex I functions in the transfer of electrons from NADH to the respiratory chain. The immediate electron acceptor for the enzyme is believed to be ubiquinone.</text>
</comment>
<evidence type="ECO:0000256" key="5">
    <source>
        <dbReference type="ARBA" id="ARBA00022448"/>
    </source>
</evidence>
<evidence type="ECO:0000256" key="6">
    <source>
        <dbReference type="ARBA" id="ARBA00022660"/>
    </source>
</evidence>
<dbReference type="AlphaFoldDB" id="A0A443SPB0"/>
<keyword evidence="10" id="KW-0472">Membrane</keyword>
<dbReference type="Proteomes" id="UP000288716">
    <property type="component" value="Unassembled WGS sequence"/>
</dbReference>
<name>A0A443SPB0_9ACAR</name>
<keyword evidence="5" id="KW-0813">Transport</keyword>
<evidence type="ECO:0000256" key="11">
    <source>
        <dbReference type="ARBA" id="ARBA00023157"/>
    </source>
</evidence>
<sequence>MPLLRTWVTEVFGYYPNFQYRNQGIASPCADLELNLLECMEASGTYRGYHMCYDFYEDFKECTAGHKQWRRGVIMRGEAAKQIIRGERKITELYGPPAARHSYYYYPMNP</sequence>
<dbReference type="PANTHER" id="PTHR21268">
    <property type="entry name" value="NADH DEHYDROGENASE [UBIQUINONE] IRON-SULFUR PROTEIN 5"/>
    <property type="match status" value="1"/>
</dbReference>
<dbReference type="EMBL" id="NCKV01000964">
    <property type="protein sequence ID" value="RWS29325.1"/>
    <property type="molecule type" value="Genomic_DNA"/>
</dbReference>
<feature type="disulfide bond" evidence="12">
    <location>
        <begin position="39"/>
        <end position="52"/>
    </location>
</feature>
<evidence type="ECO:0000256" key="10">
    <source>
        <dbReference type="ARBA" id="ARBA00023136"/>
    </source>
</evidence>
<comment type="caution">
    <text evidence="13">The sequence shown here is derived from an EMBL/GenBank/DDBJ whole genome shotgun (WGS) entry which is preliminary data.</text>
</comment>